<organism evidence="1 2">
    <name type="scientific">Pseudoalteromonas aliena SW19</name>
    <dbReference type="NCBI Taxonomy" id="1314866"/>
    <lineage>
        <taxon>Bacteria</taxon>
        <taxon>Pseudomonadati</taxon>
        <taxon>Pseudomonadota</taxon>
        <taxon>Gammaproteobacteria</taxon>
        <taxon>Alteromonadales</taxon>
        <taxon>Pseudoalteromonadaceae</taxon>
        <taxon>Pseudoalteromonas</taxon>
    </lineage>
</organism>
<gene>
    <name evidence="1" type="ORF">PALI_a0259</name>
</gene>
<reference evidence="1 2" key="1">
    <citation type="submission" date="2015-06" db="EMBL/GenBank/DDBJ databases">
        <title>Genome sequence of Pseudoalteromonas aliena.</title>
        <authorList>
            <person name="Xie B.-B."/>
            <person name="Rong J.-C."/>
            <person name="Qin Q.-L."/>
            <person name="Zhang Y.-Z."/>
        </authorList>
    </citation>
    <scope>NUCLEOTIDE SEQUENCE [LARGE SCALE GENOMIC DNA]</scope>
    <source>
        <strain evidence="1 2">SW19</strain>
    </source>
</reference>
<sequence>MRFLLAESAMGGSSPVMNIDPNISREINDYTHLKFYTLSRDSFLIQLAWLSCVVFY</sequence>
<evidence type="ECO:0000313" key="2">
    <source>
        <dbReference type="Proteomes" id="UP000648482"/>
    </source>
</evidence>
<protein>
    <submittedName>
        <fullName evidence="1">Uncharacterized protein</fullName>
    </submittedName>
</protein>
<evidence type="ECO:0000313" key="1">
    <source>
        <dbReference type="EMBL" id="MBE0359065.1"/>
    </source>
</evidence>
<accession>A0ABR9DZK5</accession>
<comment type="caution">
    <text evidence="1">The sequence shown here is derived from an EMBL/GenBank/DDBJ whole genome shotgun (WGS) entry which is preliminary data.</text>
</comment>
<proteinExistence type="predicted"/>
<dbReference type="EMBL" id="AQGU01000025">
    <property type="protein sequence ID" value="MBE0359065.1"/>
    <property type="molecule type" value="Genomic_DNA"/>
</dbReference>
<dbReference type="Proteomes" id="UP000648482">
    <property type="component" value="Unassembled WGS sequence"/>
</dbReference>
<keyword evidence="2" id="KW-1185">Reference proteome</keyword>
<name>A0ABR9DZK5_9GAMM</name>